<name>A0A6H1ZNT4_9ZZZZ</name>
<dbReference type="EMBL" id="MT144974">
    <property type="protein sequence ID" value="QJI02096.1"/>
    <property type="molecule type" value="Genomic_DNA"/>
</dbReference>
<evidence type="ECO:0000313" key="1">
    <source>
        <dbReference type="EMBL" id="QJA48860.1"/>
    </source>
</evidence>
<gene>
    <name evidence="2" type="ORF">MM415A01615_0001</name>
    <name evidence="3" type="ORF">MM415B02225_0019</name>
    <name evidence="1" type="ORF">TM448A01175_0015</name>
    <name evidence="4" type="ORF">TM448B02923_0009</name>
</gene>
<accession>A0A6H1ZNT4</accession>
<sequence>MEKIEFIASLPDMQSAIMLHGGGDGARMKLDIPASESDKYGLLQTKLAKKSFKVTIEYEENGGSDW</sequence>
<organism evidence="1">
    <name type="scientific">viral metagenome</name>
    <dbReference type="NCBI Taxonomy" id="1070528"/>
    <lineage>
        <taxon>unclassified sequences</taxon>
        <taxon>metagenomes</taxon>
        <taxon>organismal metagenomes</taxon>
    </lineage>
</organism>
<evidence type="ECO:0000313" key="3">
    <source>
        <dbReference type="EMBL" id="QJA85420.1"/>
    </source>
</evidence>
<dbReference type="AlphaFoldDB" id="A0A6H1ZNT4"/>
<evidence type="ECO:0000313" key="4">
    <source>
        <dbReference type="EMBL" id="QJI02096.1"/>
    </source>
</evidence>
<dbReference type="EMBL" id="MT144106">
    <property type="protein sequence ID" value="QJA48860.1"/>
    <property type="molecule type" value="Genomic_DNA"/>
</dbReference>
<reference evidence="1" key="1">
    <citation type="submission" date="2020-03" db="EMBL/GenBank/DDBJ databases">
        <title>The deep terrestrial virosphere.</title>
        <authorList>
            <person name="Holmfeldt K."/>
            <person name="Nilsson E."/>
            <person name="Simone D."/>
            <person name="Lopez-Fernandez M."/>
            <person name="Wu X."/>
            <person name="de Brujin I."/>
            <person name="Lundin D."/>
            <person name="Andersson A."/>
            <person name="Bertilsson S."/>
            <person name="Dopson M."/>
        </authorList>
    </citation>
    <scope>NUCLEOTIDE SEQUENCE</scope>
    <source>
        <strain evidence="2">MM415A01615</strain>
        <strain evidence="3">MM415B02225</strain>
        <strain evidence="1">TM448A01175</strain>
        <strain evidence="4">TM448B02923</strain>
    </source>
</reference>
<dbReference type="EMBL" id="MT142572">
    <property type="protein sequence ID" value="QJA85420.1"/>
    <property type="molecule type" value="Genomic_DNA"/>
</dbReference>
<protein>
    <submittedName>
        <fullName evidence="1">Uncharacterized protein</fullName>
    </submittedName>
</protein>
<proteinExistence type="predicted"/>
<evidence type="ECO:0000313" key="2">
    <source>
        <dbReference type="EMBL" id="QJA75974.1"/>
    </source>
</evidence>
<dbReference type="EMBL" id="MT142197">
    <property type="protein sequence ID" value="QJA75974.1"/>
    <property type="molecule type" value="Genomic_DNA"/>
</dbReference>